<keyword evidence="6" id="KW-1185">Reference proteome</keyword>
<feature type="coiled-coil region" evidence="3">
    <location>
        <begin position="595"/>
        <end position="622"/>
    </location>
</feature>
<evidence type="ECO:0000313" key="5">
    <source>
        <dbReference type="EMBL" id="KAG0281156.1"/>
    </source>
</evidence>
<dbReference type="InterPro" id="IPR024078">
    <property type="entry name" value="LmbE-like_dom_sf"/>
</dbReference>
<dbReference type="Proteomes" id="UP001194696">
    <property type="component" value="Unassembled WGS sequence"/>
</dbReference>
<dbReference type="EC" id="3.5.1.89" evidence="2"/>
<dbReference type="SUPFAM" id="SSF102588">
    <property type="entry name" value="LmbE-like"/>
    <property type="match status" value="1"/>
</dbReference>
<dbReference type="InterPro" id="IPR003737">
    <property type="entry name" value="GlcNAc_PI_deacetylase-related"/>
</dbReference>
<protein>
    <recommendedName>
        <fullName evidence="2">N-acetylglucosaminylphosphatidylinositol deacetylase</fullName>
        <ecNumber evidence="2">3.5.1.89</ecNumber>
    </recommendedName>
</protein>
<gene>
    <name evidence="5" type="ORF">BGZ96_001272</name>
</gene>
<accession>A0ABQ7JMS0</accession>
<evidence type="ECO:0000256" key="4">
    <source>
        <dbReference type="SAM" id="MobiDB-lite"/>
    </source>
</evidence>
<evidence type="ECO:0000313" key="6">
    <source>
        <dbReference type="Proteomes" id="UP001194696"/>
    </source>
</evidence>
<evidence type="ECO:0000256" key="1">
    <source>
        <dbReference type="ARBA" id="ARBA00006066"/>
    </source>
</evidence>
<feature type="compositionally biased region" description="Basic residues" evidence="4">
    <location>
        <begin position="303"/>
        <end position="313"/>
    </location>
</feature>
<comment type="caution">
    <text evidence="5">The sequence shown here is derived from an EMBL/GenBank/DDBJ whole genome shotgun (WGS) entry which is preliminary data.</text>
</comment>
<proteinExistence type="inferred from homology"/>
<sequence length="695" mass="77657">MTLSSFIRPPYTAATTRTASLGSSSGTGVQRATVKRHQHYRFQLGLCTAATLGLILLGHPGNYCYNDQSNSYYCNGVYALPVKGGSPNAVTTATVDTLPAGLQPHAQLTQPHQQQQQVLALHNSNSATFSTVSAVISEFVEHIRLALPKHTSLAADDADIVPPKTVENSNNHNHITFATANEPSITGMSSDMGRVLASELISEPKPLALQDTTASITSSGQKQDEQHLAFLDLVTRVTGKSGDLVEKEIWKERRAMAAAAKKELEMRLKLHRKQDNPKSEKGEKHHRHKGKEARGKGKERHGLKGALGKHKGSVKATSTGHKGGFYDDIKTTPTIFYVPHQDDDALAMSLAIREHLEAGRKVIVHLYSDGINALLRDIVAGDAPCPLHHPPHKMNLTLQDVVTGRTHEFRQSLRALGVKDENIFETGWSDIEPLKEYDVFQRKLRDLILGYERKYPGASHKCISGEYDRDSSGRNPTHRACWDVATQLLQEYPRGWPASRQLWDLSAQFIRALPQFLRYKQKALDQYKRWAPSKGELAWGYHSVKALIDAAYYDSHLYMDMLDNDPTNPVNLKKGEGRIEEHGMFPAVWRSGLEKNTNKMLLEEQEEQLSQVQEQDLNLDLDDELIGLHRKTPNTSTDDNSSTSAVPYLDVDETKWDDKEVDMRLKVLKAYDNAAQRPEGKEYHDSIRAMAGSEM</sequence>
<evidence type="ECO:0000256" key="2">
    <source>
        <dbReference type="ARBA" id="ARBA00012176"/>
    </source>
</evidence>
<dbReference type="Gene3D" id="3.40.50.10320">
    <property type="entry name" value="LmbE-like"/>
    <property type="match status" value="1"/>
</dbReference>
<evidence type="ECO:0000256" key="3">
    <source>
        <dbReference type="SAM" id="Coils"/>
    </source>
</evidence>
<organism evidence="5 6">
    <name type="scientific">Linnemannia gamsii</name>
    <dbReference type="NCBI Taxonomy" id="64522"/>
    <lineage>
        <taxon>Eukaryota</taxon>
        <taxon>Fungi</taxon>
        <taxon>Fungi incertae sedis</taxon>
        <taxon>Mucoromycota</taxon>
        <taxon>Mortierellomycotina</taxon>
        <taxon>Mortierellomycetes</taxon>
        <taxon>Mortierellales</taxon>
        <taxon>Mortierellaceae</taxon>
        <taxon>Linnemannia</taxon>
    </lineage>
</organism>
<feature type="compositionally biased region" description="Basic and acidic residues" evidence="4">
    <location>
        <begin position="270"/>
        <end position="283"/>
    </location>
</feature>
<reference evidence="5 6" key="1">
    <citation type="journal article" date="2020" name="Fungal Divers.">
        <title>Resolving the Mortierellaceae phylogeny through synthesis of multi-gene phylogenetics and phylogenomics.</title>
        <authorList>
            <person name="Vandepol N."/>
            <person name="Liber J."/>
            <person name="Desiro A."/>
            <person name="Na H."/>
            <person name="Kennedy M."/>
            <person name="Barry K."/>
            <person name="Grigoriev I.V."/>
            <person name="Miller A.N."/>
            <person name="O'Donnell K."/>
            <person name="Stajich J.E."/>
            <person name="Bonito G."/>
        </authorList>
    </citation>
    <scope>NUCLEOTIDE SEQUENCE [LARGE SCALE GENOMIC DNA]</scope>
    <source>
        <strain evidence="5 6">AD045</strain>
    </source>
</reference>
<keyword evidence="3" id="KW-0175">Coiled coil</keyword>
<feature type="compositionally biased region" description="Basic and acidic residues" evidence="4">
    <location>
        <begin position="292"/>
        <end position="302"/>
    </location>
</feature>
<feature type="region of interest" description="Disordered" evidence="4">
    <location>
        <begin position="270"/>
        <end position="321"/>
    </location>
</feature>
<dbReference type="EMBL" id="JAAAIM010001205">
    <property type="protein sequence ID" value="KAG0281156.1"/>
    <property type="molecule type" value="Genomic_DNA"/>
</dbReference>
<comment type="similarity">
    <text evidence="1">Belongs to the PIGL family.</text>
</comment>
<dbReference type="Pfam" id="PF02585">
    <property type="entry name" value="PIG-L"/>
    <property type="match status" value="1"/>
</dbReference>
<name>A0ABQ7JMS0_9FUNG</name>